<dbReference type="Pfam" id="PF14525">
    <property type="entry name" value="AraC_binding_2"/>
    <property type="match status" value="1"/>
</dbReference>
<gene>
    <name evidence="5" type="ORF">GCM10009559_50790</name>
</gene>
<dbReference type="RefSeq" id="WP_343944072.1">
    <property type="nucleotide sequence ID" value="NZ_BAAAHP010000157.1"/>
</dbReference>
<dbReference type="PANTHER" id="PTHR46796">
    <property type="entry name" value="HTH-TYPE TRANSCRIPTIONAL ACTIVATOR RHAS-RELATED"/>
    <property type="match status" value="1"/>
</dbReference>
<dbReference type="PROSITE" id="PS01124">
    <property type="entry name" value="HTH_ARAC_FAMILY_2"/>
    <property type="match status" value="1"/>
</dbReference>
<proteinExistence type="predicted"/>
<organism evidence="5 6">
    <name type="scientific">Pseudonocardia zijingensis</name>
    <dbReference type="NCBI Taxonomy" id="153376"/>
    <lineage>
        <taxon>Bacteria</taxon>
        <taxon>Bacillati</taxon>
        <taxon>Actinomycetota</taxon>
        <taxon>Actinomycetes</taxon>
        <taxon>Pseudonocardiales</taxon>
        <taxon>Pseudonocardiaceae</taxon>
        <taxon>Pseudonocardia</taxon>
    </lineage>
</organism>
<dbReference type="InterPro" id="IPR018060">
    <property type="entry name" value="HTH_AraC"/>
</dbReference>
<keyword evidence="1" id="KW-0805">Transcription regulation</keyword>
<dbReference type="SUPFAM" id="SSF46689">
    <property type="entry name" value="Homeodomain-like"/>
    <property type="match status" value="2"/>
</dbReference>
<accession>A0ABP3YIZ3</accession>
<evidence type="ECO:0000313" key="5">
    <source>
        <dbReference type="EMBL" id="GAA0895342.1"/>
    </source>
</evidence>
<protein>
    <recommendedName>
        <fullName evidence="4">HTH araC/xylS-type domain-containing protein</fullName>
    </recommendedName>
</protein>
<dbReference type="InterPro" id="IPR009057">
    <property type="entry name" value="Homeodomain-like_sf"/>
</dbReference>
<dbReference type="SMART" id="SM00342">
    <property type="entry name" value="HTH_ARAC"/>
    <property type="match status" value="1"/>
</dbReference>
<dbReference type="Gene3D" id="1.10.10.60">
    <property type="entry name" value="Homeodomain-like"/>
    <property type="match status" value="1"/>
</dbReference>
<evidence type="ECO:0000256" key="1">
    <source>
        <dbReference type="ARBA" id="ARBA00023015"/>
    </source>
</evidence>
<keyword evidence="2" id="KW-0238">DNA-binding</keyword>
<feature type="domain" description="HTH araC/xylS-type" evidence="4">
    <location>
        <begin position="221"/>
        <end position="323"/>
    </location>
</feature>
<evidence type="ECO:0000259" key="4">
    <source>
        <dbReference type="PROSITE" id="PS01124"/>
    </source>
</evidence>
<reference evidence="6" key="1">
    <citation type="journal article" date="2019" name="Int. J. Syst. Evol. Microbiol.">
        <title>The Global Catalogue of Microorganisms (GCM) 10K type strain sequencing project: providing services to taxonomists for standard genome sequencing and annotation.</title>
        <authorList>
            <consortium name="The Broad Institute Genomics Platform"/>
            <consortium name="The Broad Institute Genome Sequencing Center for Infectious Disease"/>
            <person name="Wu L."/>
            <person name="Ma J."/>
        </authorList>
    </citation>
    <scope>NUCLEOTIDE SEQUENCE [LARGE SCALE GENOMIC DNA]</scope>
    <source>
        <strain evidence="6">JCM 11117</strain>
    </source>
</reference>
<dbReference type="Proteomes" id="UP001499967">
    <property type="component" value="Unassembled WGS sequence"/>
</dbReference>
<dbReference type="Pfam" id="PF12833">
    <property type="entry name" value="HTH_18"/>
    <property type="match status" value="1"/>
</dbReference>
<dbReference type="InterPro" id="IPR035418">
    <property type="entry name" value="AraC-bd_2"/>
</dbReference>
<sequence length="326" mass="35441">MQLEAYKRYETRDPETAEAEVAKLLSPGHLVVRAEDRPRFAALASLADTGPVGIGFMRYGAATTIERRASSPYVGVAIPLTGHMKVWLDGRPAEVRAGASMAVIGANDPLRFEWAEGCDVLVLRVSTAFLASTARAFRDDELPLPARSAHRVFSLARGHALCSAASLLVETLGRYRSTADVPRGLLHLLAEHACSALLLGLAQEGPTTARRPHAAPSDAVRSAIRLIDEERAAELNVGELARHVGVSVRALELGFRRALDETPHQYMVRTRLRKAHRDLLAADVRDGRTVTEIAARWGFFHPGRFAARYQAVYGVAPSTSLRSPTA</sequence>
<keyword evidence="3" id="KW-0804">Transcription</keyword>
<dbReference type="InterPro" id="IPR050204">
    <property type="entry name" value="AraC_XylS_family_regulators"/>
</dbReference>
<keyword evidence="6" id="KW-1185">Reference proteome</keyword>
<comment type="caution">
    <text evidence="5">The sequence shown here is derived from an EMBL/GenBank/DDBJ whole genome shotgun (WGS) entry which is preliminary data.</text>
</comment>
<name>A0ABP3YIZ3_9PSEU</name>
<evidence type="ECO:0000313" key="6">
    <source>
        <dbReference type="Proteomes" id="UP001499967"/>
    </source>
</evidence>
<evidence type="ECO:0000256" key="3">
    <source>
        <dbReference type="ARBA" id="ARBA00023163"/>
    </source>
</evidence>
<dbReference type="EMBL" id="BAAAHP010000157">
    <property type="protein sequence ID" value="GAA0895342.1"/>
    <property type="molecule type" value="Genomic_DNA"/>
</dbReference>
<evidence type="ECO:0000256" key="2">
    <source>
        <dbReference type="ARBA" id="ARBA00023125"/>
    </source>
</evidence>